<evidence type="ECO:0000259" key="7">
    <source>
        <dbReference type="PROSITE" id="PS51900"/>
    </source>
</evidence>
<dbReference type="Pfam" id="PF00589">
    <property type="entry name" value="Phage_integrase"/>
    <property type="match status" value="1"/>
</dbReference>
<dbReference type="SUPFAM" id="SSF56349">
    <property type="entry name" value="DNA breaking-rejoining enzymes"/>
    <property type="match status" value="1"/>
</dbReference>
<dbReference type="GO" id="GO:0006310">
    <property type="term" value="P:DNA recombination"/>
    <property type="evidence" value="ECO:0007669"/>
    <property type="project" value="UniProtKB-KW"/>
</dbReference>
<accession>A0A345E8V1</accession>
<dbReference type="PROSITE" id="PS51900">
    <property type="entry name" value="CB"/>
    <property type="match status" value="1"/>
</dbReference>
<evidence type="ECO:0000256" key="5">
    <source>
        <dbReference type="SAM" id="MobiDB-lite"/>
    </source>
</evidence>
<evidence type="ECO:0000256" key="3">
    <source>
        <dbReference type="ARBA" id="ARBA00023172"/>
    </source>
</evidence>
<evidence type="ECO:0000313" key="9">
    <source>
        <dbReference type="Proteomes" id="UP000252985"/>
    </source>
</evidence>
<feature type="region of interest" description="Disordered" evidence="5">
    <location>
        <begin position="1"/>
        <end position="21"/>
    </location>
</feature>
<feature type="domain" description="Core-binding (CB)" evidence="7">
    <location>
        <begin position="46"/>
        <end position="129"/>
    </location>
</feature>
<evidence type="ECO:0000259" key="6">
    <source>
        <dbReference type="PROSITE" id="PS51898"/>
    </source>
</evidence>
<protein>
    <submittedName>
        <fullName evidence="8">Site-specific integrase</fullName>
    </submittedName>
</protein>
<dbReference type="Gene3D" id="1.10.443.10">
    <property type="entry name" value="Intergrase catalytic core"/>
    <property type="match status" value="1"/>
</dbReference>
<dbReference type="InterPro" id="IPR010998">
    <property type="entry name" value="Integrase_recombinase_N"/>
</dbReference>
<dbReference type="GO" id="GO:0003677">
    <property type="term" value="F:DNA binding"/>
    <property type="evidence" value="ECO:0007669"/>
    <property type="project" value="UniProtKB-UniRule"/>
</dbReference>
<evidence type="ECO:0000256" key="2">
    <source>
        <dbReference type="ARBA" id="ARBA00023125"/>
    </source>
</evidence>
<dbReference type="Gene3D" id="1.10.150.130">
    <property type="match status" value="1"/>
</dbReference>
<evidence type="ECO:0000256" key="4">
    <source>
        <dbReference type="PROSITE-ProRule" id="PRU01248"/>
    </source>
</evidence>
<dbReference type="KEGG" id="haq:DU484_01435"/>
<dbReference type="Proteomes" id="UP000252985">
    <property type="component" value="Chromosome"/>
</dbReference>
<organism evidence="8 9">
    <name type="scientific">Haloplanus rubicundus</name>
    <dbReference type="NCBI Taxonomy" id="1547898"/>
    <lineage>
        <taxon>Archaea</taxon>
        <taxon>Methanobacteriati</taxon>
        <taxon>Methanobacteriota</taxon>
        <taxon>Stenosarchaea group</taxon>
        <taxon>Halobacteria</taxon>
        <taxon>Halobacteriales</taxon>
        <taxon>Haloferacaceae</taxon>
        <taxon>Haloplanus</taxon>
    </lineage>
</organism>
<keyword evidence="1" id="KW-0229">DNA integration</keyword>
<gene>
    <name evidence="8" type="ORF">DU484_01435</name>
</gene>
<dbReference type="InterPro" id="IPR050090">
    <property type="entry name" value="Tyrosine_recombinase_XerCD"/>
</dbReference>
<proteinExistence type="predicted"/>
<evidence type="ECO:0000256" key="1">
    <source>
        <dbReference type="ARBA" id="ARBA00022908"/>
    </source>
</evidence>
<dbReference type="EMBL" id="CP031148">
    <property type="protein sequence ID" value="AXG08623.1"/>
    <property type="molecule type" value="Genomic_DNA"/>
</dbReference>
<dbReference type="InterPro" id="IPR013762">
    <property type="entry name" value="Integrase-like_cat_sf"/>
</dbReference>
<dbReference type="InterPro" id="IPR044068">
    <property type="entry name" value="CB"/>
</dbReference>
<keyword evidence="2 4" id="KW-0238">DNA-binding</keyword>
<dbReference type="PANTHER" id="PTHR30349:SF41">
    <property type="entry name" value="INTEGRASE_RECOMBINASE PROTEIN MJ0367-RELATED"/>
    <property type="match status" value="1"/>
</dbReference>
<keyword evidence="3" id="KW-0233">DNA recombination</keyword>
<sequence length="373" mass="42558">MRLPMRTQTTARPSAWVSTSVGSDQFMSRTNETRQANTQTHRLEPLEPSEAKRLYLKSRSDELAERSLELHDKHVGSFVDFCAEEEITNMNDVTARTVHEYQLSIKENLAQSTLSIYLSTVRQFVVFCEGIDAVAPNTAERIVLPDRNRNARTETLDSDDATAILSYLRKYHYGSRTHALMSLLWHTGIRTGTAHGLDVSDFDGERDRLRVRHRPETDTPLKNGEAGKRFIALSPEVSEVVDDYIGEHRHNVTDDHEREPLFTTSQGRATKNTIRRNIYAVTRPCATGRDCPHGKVPDDCEAAQRTNEACKCPSTVSGHPIRRGAITHHLRQDVPEKIVSDRMNVSQDVLDQHYDRRTEDEKAEQRRQFIQNI</sequence>
<dbReference type="PANTHER" id="PTHR30349">
    <property type="entry name" value="PHAGE INTEGRASE-RELATED"/>
    <property type="match status" value="1"/>
</dbReference>
<dbReference type="AlphaFoldDB" id="A0A345E8V1"/>
<dbReference type="InterPro" id="IPR011010">
    <property type="entry name" value="DNA_brk_join_enz"/>
</dbReference>
<evidence type="ECO:0000313" key="8">
    <source>
        <dbReference type="EMBL" id="AXG08623.1"/>
    </source>
</evidence>
<dbReference type="InterPro" id="IPR002104">
    <property type="entry name" value="Integrase_catalytic"/>
</dbReference>
<dbReference type="CDD" id="cd00397">
    <property type="entry name" value="DNA_BRE_C"/>
    <property type="match status" value="1"/>
</dbReference>
<feature type="domain" description="Tyr recombinase" evidence="6">
    <location>
        <begin position="151"/>
        <end position="367"/>
    </location>
</feature>
<reference evidence="8 9" key="1">
    <citation type="submission" date="2018-07" db="EMBL/GenBank/DDBJ databases">
        <title>Genome sequences of Haloplanus sp. CBA1112.</title>
        <authorList>
            <person name="Kim Y.B."/>
            <person name="Roh S.W."/>
        </authorList>
    </citation>
    <scope>NUCLEOTIDE SEQUENCE [LARGE SCALE GENOMIC DNA]</scope>
    <source>
        <strain evidence="8 9">CBA1112</strain>
    </source>
</reference>
<name>A0A345E8V1_9EURY</name>
<dbReference type="PROSITE" id="PS51898">
    <property type="entry name" value="TYR_RECOMBINASE"/>
    <property type="match status" value="1"/>
</dbReference>
<dbReference type="GO" id="GO:0015074">
    <property type="term" value="P:DNA integration"/>
    <property type="evidence" value="ECO:0007669"/>
    <property type="project" value="UniProtKB-KW"/>
</dbReference>